<proteinExistence type="predicted"/>
<keyword evidence="3" id="KW-0804">Transcription</keyword>
<dbReference type="Pfam" id="PF00440">
    <property type="entry name" value="TetR_N"/>
    <property type="match status" value="1"/>
</dbReference>
<dbReference type="Proteomes" id="UP001431429">
    <property type="component" value="Unassembled WGS sequence"/>
</dbReference>
<evidence type="ECO:0000313" key="6">
    <source>
        <dbReference type="EMBL" id="MCM2394135.1"/>
    </source>
</evidence>
<evidence type="ECO:0000256" key="4">
    <source>
        <dbReference type="PROSITE-ProRule" id="PRU00335"/>
    </source>
</evidence>
<keyword evidence="2 4" id="KW-0238">DNA-binding</keyword>
<dbReference type="InterPro" id="IPR036271">
    <property type="entry name" value="Tet_transcr_reg_TetR-rel_C_sf"/>
</dbReference>
<dbReference type="InterPro" id="IPR001647">
    <property type="entry name" value="HTH_TetR"/>
</dbReference>
<reference evidence="6" key="1">
    <citation type="submission" date="2022-06" db="EMBL/GenBank/DDBJ databases">
        <title>Genome public.</title>
        <authorList>
            <person name="Sun Q."/>
        </authorList>
    </citation>
    <scope>NUCLEOTIDE SEQUENCE</scope>
    <source>
        <strain evidence="6">CWNU-1</strain>
    </source>
</reference>
<feature type="domain" description="HTH tetR-type" evidence="5">
    <location>
        <begin position="19"/>
        <end position="79"/>
    </location>
</feature>
<dbReference type="Gene3D" id="1.10.357.10">
    <property type="entry name" value="Tetracycline Repressor, domain 2"/>
    <property type="match status" value="1"/>
</dbReference>
<evidence type="ECO:0000256" key="1">
    <source>
        <dbReference type="ARBA" id="ARBA00023015"/>
    </source>
</evidence>
<dbReference type="RefSeq" id="WP_250924414.1">
    <property type="nucleotide sequence ID" value="NZ_JAMQAW010000099.1"/>
</dbReference>
<dbReference type="PANTHER" id="PTHR30055:SF243">
    <property type="entry name" value="HTH-TYPE TRANSCRIPTIONAL REGULATOR RV1816"/>
    <property type="match status" value="1"/>
</dbReference>
<evidence type="ECO:0000256" key="2">
    <source>
        <dbReference type="ARBA" id="ARBA00023125"/>
    </source>
</evidence>
<dbReference type="PANTHER" id="PTHR30055">
    <property type="entry name" value="HTH-TYPE TRANSCRIPTIONAL REGULATOR RUTR"/>
    <property type="match status" value="1"/>
</dbReference>
<dbReference type="SUPFAM" id="SSF46689">
    <property type="entry name" value="Homeodomain-like"/>
    <property type="match status" value="1"/>
</dbReference>
<gene>
    <name evidence="6" type="ORF">NBG84_38700</name>
</gene>
<evidence type="ECO:0000256" key="3">
    <source>
        <dbReference type="ARBA" id="ARBA00023163"/>
    </source>
</evidence>
<sequence>MPAEENAPAPPTLRQRRRAAAIQEILDAAERHITDNGPAALSLRAIARSLGMTVQALYYYFPSRETLLTVLVAKGYDDLAAAVQNAVDTAAEDSALPRLVVAAEGYRRWAIANPERFKLLYGTPLRDYAAPAGGPTTEAVRRLSGVFQRELFDGFTAAQLAAVDTLVLSPGLRAHLEQLPQSGLGDLPPPATSLLLSAWGNLHGLVVLEVFGHTSFLGDHQDEIFRTAMLNMLGDIHRRIPVQVTKPRAADRMKPRLPPPP</sequence>
<evidence type="ECO:0000259" key="5">
    <source>
        <dbReference type="PROSITE" id="PS50977"/>
    </source>
</evidence>
<keyword evidence="7" id="KW-1185">Reference proteome</keyword>
<protein>
    <submittedName>
        <fullName evidence="6">TetR/AcrR family transcriptional regulator</fullName>
    </submittedName>
</protein>
<feature type="DNA-binding region" description="H-T-H motif" evidence="4">
    <location>
        <begin position="42"/>
        <end position="61"/>
    </location>
</feature>
<dbReference type="Pfam" id="PF13305">
    <property type="entry name" value="TetR_C_33"/>
    <property type="match status" value="1"/>
</dbReference>
<dbReference type="PRINTS" id="PR00455">
    <property type="entry name" value="HTHTETR"/>
</dbReference>
<accession>A0ABT0V2M0</accession>
<organism evidence="6 7">
    <name type="scientific">Streptomyces albipurpureus</name>
    <dbReference type="NCBI Taxonomy" id="2897419"/>
    <lineage>
        <taxon>Bacteria</taxon>
        <taxon>Bacillati</taxon>
        <taxon>Actinomycetota</taxon>
        <taxon>Actinomycetes</taxon>
        <taxon>Kitasatosporales</taxon>
        <taxon>Streptomycetaceae</taxon>
        <taxon>Streptomyces</taxon>
    </lineage>
</organism>
<dbReference type="InterPro" id="IPR050109">
    <property type="entry name" value="HTH-type_TetR-like_transc_reg"/>
</dbReference>
<dbReference type="EMBL" id="JAMQAW010000099">
    <property type="protein sequence ID" value="MCM2394135.1"/>
    <property type="molecule type" value="Genomic_DNA"/>
</dbReference>
<dbReference type="SUPFAM" id="SSF48498">
    <property type="entry name" value="Tetracyclin repressor-like, C-terminal domain"/>
    <property type="match status" value="1"/>
</dbReference>
<evidence type="ECO:0000313" key="7">
    <source>
        <dbReference type="Proteomes" id="UP001431429"/>
    </source>
</evidence>
<keyword evidence="1" id="KW-0805">Transcription regulation</keyword>
<comment type="caution">
    <text evidence="6">The sequence shown here is derived from an EMBL/GenBank/DDBJ whole genome shotgun (WGS) entry which is preliminary data.</text>
</comment>
<dbReference type="PROSITE" id="PS50977">
    <property type="entry name" value="HTH_TETR_2"/>
    <property type="match status" value="1"/>
</dbReference>
<dbReference type="InterPro" id="IPR009057">
    <property type="entry name" value="Homeodomain-like_sf"/>
</dbReference>
<name>A0ABT0V2M0_9ACTN</name>
<dbReference type="InterPro" id="IPR025996">
    <property type="entry name" value="MT1864/Rv1816-like_C"/>
</dbReference>